<dbReference type="AlphaFoldDB" id="A0A1S8GRW2"/>
<sequence length="126" mass="14200">MSFFSYPKKKPGVADVVVWVLALLILLFGLYFVIFGSWLILLGGSWYYTPCGILLCISGVYLFRQNLAGAWGYLLAWALTIPWTIYEVGFHFWGWLPRLFGPTLLAIAVAACIPHLLRNQKVSIDA</sequence>
<name>A0A1S8GRW2_9PROT</name>
<keyword evidence="3" id="KW-1185">Reference proteome</keyword>
<feature type="transmembrane region" description="Helical" evidence="1">
    <location>
        <begin position="99"/>
        <end position="117"/>
    </location>
</feature>
<organism evidence="2 3">
    <name type="scientific">Bombella intestini</name>
    <dbReference type="NCBI Taxonomy" id="1539051"/>
    <lineage>
        <taxon>Bacteria</taxon>
        <taxon>Pseudomonadati</taxon>
        <taxon>Pseudomonadota</taxon>
        <taxon>Alphaproteobacteria</taxon>
        <taxon>Acetobacterales</taxon>
        <taxon>Acetobacteraceae</taxon>
        <taxon>Bombella</taxon>
    </lineage>
</organism>
<dbReference type="EMBL" id="JATM01000001">
    <property type="protein sequence ID" value="OOL19771.1"/>
    <property type="molecule type" value="Genomic_DNA"/>
</dbReference>
<evidence type="ECO:0000313" key="2">
    <source>
        <dbReference type="EMBL" id="OOL19771.1"/>
    </source>
</evidence>
<protein>
    <submittedName>
        <fullName evidence="2">Glycerol dehydrogenase</fullName>
    </submittedName>
</protein>
<feature type="transmembrane region" description="Helical" evidence="1">
    <location>
        <begin position="12"/>
        <end position="40"/>
    </location>
</feature>
<gene>
    <name evidence="2" type="ORF">AL01_02075</name>
</gene>
<dbReference type="STRING" id="1539051.AL01_02075"/>
<accession>A0A1S8GRW2</accession>
<comment type="caution">
    <text evidence="2">The sequence shown here is derived from an EMBL/GenBank/DDBJ whole genome shotgun (WGS) entry which is preliminary data.</text>
</comment>
<proteinExistence type="predicted"/>
<dbReference type="RefSeq" id="WP_077395593.1">
    <property type="nucleotide sequence ID" value="NZ_JATM01000001.1"/>
</dbReference>
<dbReference type="Proteomes" id="UP000200980">
    <property type="component" value="Unassembled WGS sequence"/>
</dbReference>
<evidence type="ECO:0000313" key="3">
    <source>
        <dbReference type="Proteomes" id="UP000200980"/>
    </source>
</evidence>
<dbReference type="OrthoDB" id="7027411at2"/>
<feature type="transmembrane region" description="Helical" evidence="1">
    <location>
        <begin position="46"/>
        <end position="63"/>
    </location>
</feature>
<reference evidence="2 3" key="1">
    <citation type="journal article" date="2016" name="PLoS ONE">
        <title>Whole-Genome Sequence Analysis of Bombella intestini LMG 28161T, a Novel Acetic Acid Bacterium Isolated from the Crop of a Red-Tailed Bumble Bee, Bombus lapidarius.</title>
        <authorList>
            <person name="Li L."/>
            <person name="Illeghems K."/>
            <person name="Van Kerrebroeck S."/>
            <person name="Borremans W."/>
            <person name="Cleenwerck I."/>
            <person name="Smagghe G."/>
            <person name="De Vuyst L."/>
            <person name="Vandamme P."/>
        </authorList>
    </citation>
    <scope>NUCLEOTIDE SEQUENCE [LARGE SCALE GENOMIC DNA]</scope>
    <source>
        <strain evidence="2 3">R-52487</strain>
    </source>
</reference>
<keyword evidence="1" id="KW-0812">Transmembrane</keyword>
<evidence type="ECO:0000256" key="1">
    <source>
        <dbReference type="SAM" id="Phobius"/>
    </source>
</evidence>
<feature type="transmembrane region" description="Helical" evidence="1">
    <location>
        <begin position="70"/>
        <end position="93"/>
    </location>
</feature>
<keyword evidence="1" id="KW-0472">Membrane</keyword>
<keyword evidence="1" id="KW-1133">Transmembrane helix</keyword>